<accession>A0ABW0IMC2</accession>
<protein>
    <submittedName>
        <fullName evidence="3">Uncharacterized protein</fullName>
    </submittedName>
</protein>
<keyword evidence="2" id="KW-0732">Signal</keyword>
<evidence type="ECO:0000256" key="2">
    <source>
        <dbReference type="SAM" id="SignalP"/>
    </source>
</evidence>
<proteinExistence type="predicted"/>
<gene>
    <name evidence="3" type="ORF">ACFPOB_01450</name>
</gene>
<feature type="chain" id="PRO_5045142116" evidence="2">
    <location>
        <begin position="28"/>
        <end position="175"/>
    </location>
</feature>
<sequence length="175" mass="17701">MATFSRRVSCALSLALCLSTSLAPAFAGEGGGGGGGGGGDDRWAVFHNQPNLGQAASGYGHIGRVDRAAGPRAGGGAMGHQDGVASADAVLPDGTRIRSIGLASGDRFVTTITPDGVVRSGFRPAGQRAGQPRAASRTTYNPRTGITSTWTTQADGTHVGVHVDRQGNRSVSTSR</sequence>
<reference evidence="4" key="1">
    <citation type="journal article" date="2019" name="Int. J. Syst. Evol. Microbiol.">
        <title>The Global Catalogue of Microorganisms (GCM) 10K type strain sequencing project: providing services to taxonomists for standard genome sequencing and annotation.</title>
        <authorList>
            <consortium name="The Broad Institute Genomics Platform"/>
            <consortium name="The Broad Institute Genome Sequencing Center for Infectious Disease"/>
            <person name="Wu L."/>
            <person name="Ma J."/>
        </authorList>
    </citation>
    <scope>NUCLEOTIDE SEQUENCE [LARGE SCALE GENOMIC DNA]</scope>
    <source>
        <strain evidence="4">NCAIM B.01391</strain>
    </source>
</reference>
<organism evidence="3 4">
    <name type="scientific">Bosea eneae</name>
    <dbReference type="NCBI Taxonomy" id="151454"/>
    <lineage>
        <taxon>Bacteria</taxon>
        <taxon>Pseudomonadati</taxon>
        <taxon>Pseudomonadota</taxon>
        <taxon>Alphaproteobacteria</taxon>
        <taxon>Hyphomicrobiales</taxon>
        <taxon>Boseaceae</taxon>
        <taxon>Bosea</taxon>
    </lineage>
</organism>
<keyword evidence="4" id="KW-1185">Reference proteome</keyword>
<evidence type="ECO:0000256" key="1">
    <source>
        <dbReference type="SAM" id="MobiDB-lite"/>
    </source>
</evidence>
<name>A0ABW0IMC2_9HYPH</name>
<feature type="region of interest" description="Disordered" evidence="1">
    <location>
        <begin position="119"/>
        <end position="143"/>
    </location>
</feature>
<evidence type="ECO:0000313" key="3">
    <source>
        <dbReference type="EMBL" id="MFC5418221.1"/>
    </source>
</evidence>
<evidence type="ECO:0000313" key="4">
    <source>
        <dbReference type="Proteomes" id="UP001596053"/>
    </source>
</evidence>
<dbReference type="Proteomes" id="UP001596053">
    <property type="component" value="Unassembled WGS sequence"/>
</dbReference>
<feature type="signal peptide" evidence="2">
    <location>
        <begin position="1"/>
        <end position="27"/>
    </location>
</feature>
<comment type="caution">
    <text evidence="3">The sequence shown here is derived from an EMBL/GenBank/DDBJ whole genome shotgun (WGS) entry which is preliminary data.</text>
</comment>
<dbReference type="RefSeq" id="WP_377795326.1">
    <property type="nucleotide sequence ID" value="NZ_JBHSLW010000005.1"/>
</dbReference>
<dbReference type="EMBL" id="JBHSLW010000005">
    <property type="protein sequence ID" value="MFC5418221.1"/>
    <property type="molecule type" value="Genomic_DNA"/>
</dbReference>